<feature type="non-terminal residue" evidence="1">
    <location>
        <position position="76"/>
    </location>
</feature>
<dbReference type="EMBL" id="JAPFFI010000007">
    <property type="protein sequence ID" value="KAJ6389536.1"/>
    <property type="molecule type" value="Genomic_DNA"/>
</dbReference>
<reference evidence="1" key="2">
    <citation type="journal article" date="2023" name="Int. J. Mol. Sci.">
        <title>De Novo Assembly and Annotation of 11 Diverse Shrub Willow (Salix) Genomes Reveals Novel Gene Organization in Sex-Linked Regions.</title>
        <authorList>
            <person name="Hyden B."/>
            <person name="Feng K."/>
            <person name="Yates T.B."/>
            <person name="Jawdy S."/>
            <person name="Cereghino C."/>
            <person name="Smart L.B."/>
            <person name="Muchero W."/>
        </authorList>
    </citation>
    <scope>NUCLEOTIDE SEQUENCE</scope>
    <source>
        <tissue evidence="1">Shoot tip</tissue>
    </source>
</reference>
<protein>
    <submittedName>
        <fullName evidence="1">Uncharacterized protein</fullName>
    </submittedName>
</protein>
<sequence length="76" mass="7726">MNRSRKSNHFEGEESFESFFCPGMAAVAAAVTAAAAAPSFTPPAAFIAPATFANIATPPTSIALKATAGFTAILYG</sequence>
<name>A0ABQ9BTQ2_9ROSI</name>
<keyword evidence="2" id="KW-1185">Reference proteome</keyword>
<dbReference type="Proteomes" id="UP001141253">
    <property type="component" value="Chromosome 3"/>
</dbReference>
<proteinExistence type="predicted"/>
<accession>A0ABQ9BTQ2</accession>
<gene>
    <name evidence="1" type="ORF">OIU77_027793</name>
</gene>
<evidence type="ECO:0000313" key="1">
    <source>
        <dbReference type="EMBL" id="KAJ6389536.1"/>
    </source>
</evidence>
<organism evidence="1 2">
    <name type="scientific">Salix suchowensis</name>
    <dbReference type="NCBI Taxonomy" id="1278906"/>
    <lineage>
        <taxon>Eukaryota</taxon>
        <taxon>Viridiplantae</taxon>
        <taxon>Streptophyta</taxon>
        <taxon>Embryophyta</taxon>
        <taxon>Tracheophyta</taxon>
        <taxon>Spermatophyta</taxon>
        <taxon>Magnoliopsida</taxon>
        <taxon>eudicotyledons</taxon>
        <taxon>Gunneridae</taxon>
        <taxon>Pentapetalae</taxon>
        <taxon>rosids</taxon>
        <taxon>fabids</taxon>
        <taxon>Malpighiales</taxon>
        <taxon>Salicaceae</taxon>
        <taxon>Saliceae</taxon>
        <taxon>Salix</taxon>
    </lineage>
</organism>
<comment type="caution">
    <text evidence="1">The sequence shown here is derived from an EMBL/GenBank/DDBJ whole genome shotgun (WGS) entry which is preliminary data.</text>
</comment>
<evidence type="ECO:0000313" key="2">
    <source>
        <dbReference type="Proteomes" id="UP001141253"/>
    </source>
</evidence>
<reference evidence="1" key="1">
    <citation type="submission" date="2022-10" db="EMBL/GenBank/DDBJ databases">
        <authorList>
            <person name="Hyden B.L."/>
            <person name="Feng K."/>
            <person name="Yates T."/>
            <person name="Jawdy S."/>
            <person name="Smart L.B."/>
            <person name="Muchero W."/>
        </authorList>
    </citation>
    <scope>NUCLEOTIDE SEQUENCE</scope>
    <source>
        <tissue evidence="1">Shoot tip</tissue>
    </source>
</reference>